<evidence type="ECO:0000259" key="2">
    <source>
        <dbReference type="PROSITE" id="PS50883"/>
    </source>
</evidence>
<dbReference type="PANTHER" id="PTHR33121">
    <property type="entry name" value="CYCLIC DI-GMP PHOSPHODIESTERASE PDEF"/>
    <property type="match status" value="1"/>
</dbReference>
<accession>A0A1W1E6S0</accession>
<evidence type="ECO:0000256" key="1">
    <source>
        <dbReference type="SAM" id="Phobius"/>
    </source>
</evidence>
<protein>
    <submittedName>
        <fullName evidence="5">Diguanylate cyclase/phosphodiesterase (GGDEF &amp; EAL domains) with PAS/PAC sensor(S)</fullName>
    </submittedName>
</protein>
<dbReference type="InterPro" id="IPR043128">
    <property type="entry name" value="Rev_trsase/Diguanyl_cyclase"/>
</dbReference>
<proteinExistence type="predicted"/>
<name>A0A1W1E6S0_9ZZZZ</name>
<dbReference type="Pfam" id="PF00990">
    <property type="entry name" value="GGDEF"/>
    <property type="match status" value="1"/>
</dbReference>
<dbReference type="CDD" id="cd01948">
    <property type="entry name" value="EAL"/>
    <property type="match status" value="1"/>
</dbReference>
<organism evidence="5">
    <name type="scientific">hydrothermal vent metagenome</name>
    <dbReference type="NCBI Taxonomy" id="652676"/>
    <lineage>
        <taxon>unclassified sequences</taxon>
        <taxon>metagenomes</taxon>
        <taxon>ecological metagenomes</taxon>
    </lineage>
</organism>
<dbReference type="FunFam" id="3.20.20.450:FF:000001">
    <property type="entry name" value="Cyclic di-GMP phosphodiesterase yahA"/>
    <property type="match status" value="1"/>
</dbReference>
<keyword evidence="1" id="KW-0472">Membrane</keyword>
<dbReference type="EMBL" id="FPIB01000001">
    <property type="protein sequence ID" value="SFV89639.1"/>
    <property type="molecule type" value="Genomic_DNA"/>
</dbReference>
<feature type="transmembrane region" description="Helical" evidence="1">
    <location>
        <begin position="157"/>
        <end position="180"/>
    </location>
</feature>
<dbReference type="InterPro" id="IPR003660">
    <property type="entry name" value="HAMP_dom"/>
</dbReference>
<dbReference type="Gene3D" id="3.30.70.270">
    <property type="match status" value="1"/>
</dbReference>
<evidence type="ECO:0000259" key="3">
    <source>
        <dbReference type="PROSITE" id="PS50885"/>
    </source>
</evidence>
<keyword evidence="1" id="KW-1133">Transmembrane helix</keyword>
<dbReference type="NCBIfam" id="TIGR00254">
    <property type="entry name" value="GGDEF"/>
    <property type="match status" value="1"/>
</dbReference>
<feature type="domain" description="EAL" evidence="2">
    <location>
        <begin position="422"/>
        <end position="676"/>
    </location>
</feature>
<dbReference type="GO" id="GO:0016020">
    <property type="term" value="C:membrane"/>
    <property type="evidence" value="ECO:0007669"/>
    <property type="project" value="InterPro"/>
</dbReference>
<dbReference type="PROSITE" id="PS50883">
    <property type="entry name" value="EAL"/>
    <property type="match status" value="1"/>
</dbReference>
<dbReference type="SUPFAM" id="SSF158472">
    <property type="entry name" value="HAMP domain-like"/>
    <property type="match status" value="1"/>
</dbReference>
<dbReference type="Gene3D" id="3.20.20.450">
    <property type="entry name" value="EAL domain"/>
    <property type="match status" value="1"/>
</dbReference>
<dbReference type="InterPro" id="IPR001633">
    <property type="entry name" value="EAL_dom"/>
</dbReference>
<evidence type="ECO:0000259" key="4">
    <source>
        <dbReference type="PROSITE" id="PS50887"/>
    </source>
</evidence>
<dbReference type="PROSITE" id="PS50885">
    <property type="entry name" value="HAMP"/>
    <property type="match status" value="1"/>
</dbReference>
<dbReference type="InterPro" id="IPR035919">
    <property type="entry name" value="EAL_sf"/>
</dbReference>
<sequence>MSTGKLKGSIRKRLTRIIFIVTSLSFLVVYFVFVVVQFNYEEHRSQKEAMTIESVISQDLAKLVFLNEVSAASDIVEKLKYFPSLRSATVLKNDANAIFRYGEKEESIPKAVCSEKKFDTSGRLLVAQIPVRYSGQKVGCAYMELTHLTLFDIAKKYLFAAVLFYLFLILLSLFLAYHYAKRFTAPVYRLIAFIEEVKRTGSLDKRIAVQDNDEFGTLFEETNRMLENLQKEAKEKKKAKEEAAFFKQYDPITGLPNKDLFLAELQEHIDHRTYKQWHILFSVDIDRFNMFNDAFGHAVGDALLQQFAQRIIADFKDADMMGKIGIDDLLLSYRNVSNIKQKVLEKAEAVLNHLYLLMDRPFYVDGHEIAVGIHVGVSIYQKSLQDAGKILRHTDRALQSAKKSQSFYAFYDAQMELQAHSSIALYTDLLGAIKKEQFTLYYQLQTRYDGSVIGAEALVRWIHPEKGMVPPSNFIPVAESSGLIIEIGTWVLQEACRQLAIWQNDHKTAGWTLSVNVSARQFKDIQFIDIVQESISKYAINPQKLKIELTESLLAEDFSSIVHKMHIIRKLGVKISIDDFGTGYSSLQYLKKLPITQIKIDQSFVFDMLENKMDRTIVQMVIHLADAFGFNVIAEGVESKEHVEALKAMGCNAFQGYYFSKPAPIDTLYEQLKQLQTIS</sequence>
<keyword evidence="1" id="KW-0812">Transmembrane</keyword>
<dbReference type="GO" id="GO:0007165">
    <property type="term" value="P:signal transduction"/>
    <property type="evidence" value="ECO:0007669"/>
    <property type="project" value="InterPro"/>
</dbReference>
<dbReference type="CDD" id="cd06225">
    <property type="entry name" value="HAMP"/>
    <property type="match status" value="1"/>
</dbReference>
<dbReference type="InterPro" id="IPR000160">
    <property type="entry name" value="GGDEF_dom"/>
</dbReference>
<dbReference type="PROSITE" id="PS50887">
    <property type="entry name" value="GGDEF"/>
    <property type="match status" value="1"/>
</dbReference>
<dbReference type="AlphaFoldDB" id="A0A1W1E6S0"/>
<dbReference type="SUPFAM" id="SSF141868">
    <property type="entry name" value="EAL domain-like"/>
    <property type="match status" value="1"/>
</dbReference>
<dbReference type="SMART" id="SM00267">
    <property type="entry name" value="GGDEF"/>
    <property type="match status" value="1"/>
</dbReference>
<dbReference type="GO" id="GO:0071111">
    <property type="term" value="F:cyclic-guanylate-specific phosphodiesterase activity"/>
    <property type="evidence" value="ECO:0007669"/>
    <property type="project" value="InterPro"/>
</dbReference>
<dbReference type="CDD" id="cd01949">
    <property type="entry name" value="GGDEF"/>
    <property type="match status" value="1"/>
</dbReference>
<reference evidence="5" key="1">
    <citation type="submission" date="2016-10" db="EMBL/GenBank/DDBJ databases">
        <authorList>
            <person name="de Groot N.N."/>
        </authorList>
    </citation>
    <scope>NUCLEOTIDE SEQUENCE</scope>
</reference>
<feature type="domain" description="GGDEF" evidence="4">
    <location>
        <begin position="276"/>
        <end position="413"/>
    </location>
</feature>
<dbReference type="SMART" id="SM00304">
    <property type="entry name" value="HAMP"/>
    <property type="match status" value="1"/>
</dbReference>
<feature type="transmembrane region" description="Helical" evidence="1">
    <location>
        <begin position="17"/>
        <end position="40"/>
    </location>
</feature>
<dbReference type="InterPro" id="IPR029787">
    <property type="entry name" value="Nucleotide_cyclase"/>
</dbReference>
<dbReference type="SUPFAM" id="SSF55073">
    <property type="entry name" value="Nucleotide cyclase"/>
    <property type="match status" value="1"/>
</dbReference>
<dbReference type="InterPro" id="IPR050706">
    <property type="entry name" value="Cyclic-di-GMP_PDE-like"/>
</dbReference>
<dbReference type="SMART" id="SM00052">
    <property type="entry name" value="EAL"/>
    <property type="match status" value="1"/>
</dbReference>
<gene>
    <name evidence="5" type="ORF">MNB_SV-4-202</name>
</gene>
<evidence type="ECO:0000313" key="5">
    <source>
        <dbReference type="EMBL" id="SFV89639.1"/>
    </source>
</evidence>
<dbReference type="Pfam" id="PF00563">
    <property type="entry name" value="EAL"/>
    <property type="match status" value="1"/>
</dbReference>
<dbReference type="Gene3D" id="6.10.340.10">
    <property type="match status" value="1"/>
</dbReference>
<dbReference type="PANTHER" id="PTHR33121:SF70">
    <property type="entry name" value="SIGNALING PROTEIN YKOW"/>
    <property type="match status" value="1"/>
</dbReference>
<feature type="domain" description="HAMP" evidence="3">
    <location>
        <begin position="181"/>
        <end position="234"/>
    </location>
</feature>